<gene>
    <name evidence="2" type="ORF">CKAH01_08129</name>
</gene>
<feature type="compositionally biased region" description="Polar residues" evidence="1">
    <location>
        <begin position="99"/>
        <end position="112"/>
    </location>
</feature>
<feature type="region of interest" description="Disordered" evidence="1">
    <location>
        <begin position="87"/>
        <end position="122"/>
    </location>
</feature>
<name>A0AAD9Y1T7_COLKA</name>
<dbReference type="AlphaFoldDB" id="A0AAD9Y1T7"/>
<evidence type="ECO:0000256" key="1">
    <source>
        <dbReference type="SAM" id="MobiDB-lite"/>
    </source>
</evidence>
<feature type="compositionally biased region" description="Basic and acidic residues" evidence="1">
    <location>
        <begin position="113"/>
        <end position="122"/>
    </location>
</feature>
<sequence length="122" mass="13547">MAWLEGDTSNSLRPIPKPFPKPAVQPQVPAEVLCSRILSALLPRPRTLVFLCHEVIRIQRSGACWDQAMTRVIHCPPVQGMAMLGTTTQDWQQRRPKISGQTRARGGSSNNAGDHRQRPAKS</sequence>
<dbReference type="EMBL" id="VYYT01000477">
    <property type="protein sequence ID" value="KAK2734085.1"/>
    <property type="molecule type" value="Genomic_DNA"/>
</dbReference>
<organism evidence="2 3">
    <name type="scientific">Colletotrichum kahawae</name>
    <name type="common">Coffee berry disease fungus</name>
    <dbReference type="NCBI Taxonomy" id="34407"/>
    <lineage>
        <taxon>Eukaryota</taxon>
        <taxon>Fungi</taxon>
        <taxon>Dikarya</taxon>
        <taxon>Ascomycota</taxon>
        <taxon>Pezizomycotina</taxon>
        <taxon>Sordariomycetes</taxon>
        <taxon>Hypocreomycetidae</taxon>
        <taxon>Glomerellales</taxon>
        <taxon>Glomerellaceae</taxon>
        <taxon>Colletotrichum</taxon>
        <taxon>Colletotrichum gloeosporioides species complex</taxon>
    </lineage>
</organism>
<accession>A0AAD9Y1T7</accession>
<reference evidence="2" key="1">
    <citation type="submission" date="2023-02" db="EMBL/GenBank/DDBJ databases">
        <title>Colletotrichum kahawae CIFC_Que2 genome sequencing and assembly.</title>
        <authorList>
            <person name="Baroncelli R."/>
        </authorList>
    </citation>
    <scope>NUCLEOTIDE SEQUENCE</scope>
    <source>
        <strain evidence="2">CIFC_Que2</strain>
    </source>
</reference>
<keyword evidence="3" id="KW-1185">Reference proteome</keyword>
<evidence type="ECO:0000313" key="3">
    <source>
        <dbReference type="Proteomes" id="UP001281614"/>
    </source>
</evidence>
<feature type="region of interest" description="Disordered" evidence="1">
    <location>
        <begin position="1"/>
        <end position="24"/>
    </location>
</feature>
<protein>
    <submittedName>
        <fullName evidence="2">Uncharacterized protein</fullName>
    </submittedName>
</protein>
<comment type="caution">
    <text evidence="2">The sequence shown here is derived from an EMBL/GenBank/DDBJ whole genome shotgun (WGS) entry which is preliminary data.</text>
</comment>
<dbReference type="Proteomes" id="UP001281614">
    <property type="component" value="Unassembled WGS sequence"/>
</dbReference>
<proteinExistence type="predicted"/>
<evidence type="ECO:0000313" key="2">
    <source>
        <dbReference type="EMBL" id="KAK2734085.1"/>
    </source>
</evidence>